<gene>
    <name evidence="2" type="ORF">V6N12_030268</name>
</gene>
<dbReference type="EMBL" id="JBBPBM010000071">
    <property type="protein sequence ID" value="KAK8512856.1"/>
    <property type="molecule type" value="Genomic_DNA"/>
</dbReference>
<dbReference type="Proteomes" id="UP001472677">
    <property type="component" value="Unassembled WGS sequence"/>
</dbReference>
<reference evidence="2 3" key="1">
    <citation type="journal article" date="2024" name="G3 (Bethesda)">
        <title>Genome assembly of Hibiscus sabdariffa L. provides insights into metabolisms of medicinal natural products.</title>
        <authorList>
            <person name="Kim T."/>
        </authorList>
    </citation>
    <scope>NUCLEOTIDE SEQUENCE [LARGE SCALE GENOMIC DNA]</scope>
    <source>
        <strain evidence="2">TK-2024</strain>
        <tissue evidence="2">Old leaves</tissue>
    </source>
</reference>
<feature type="compositionally biased region" description="Polar residues" evidence="1">
    <location>
        <begin position="51"/>
        <end position="66"/>
    </location>
</feature>
<protein>
    <submittedName>
        <fullName evidence="2">Uncharacterized protein</fullName>
    </submittedName>
</protein>
<comment type="caution">
    <text evidence="2">The sequence shown here is derived from an EMBL/GenBank/DDBJ whole genome shotgun (WGS) entry which is preliminary data.</text>
</comment>
<evidence type="ECO:0000313" key="3">
    <source>
        <dbReference type="Proteomes" id="UP001472677"/>
    </source>
</evidence>
<evidence type="ECO:0000313" key="2">
    <source>
        <dbReference type="EMBL" id="KAK8512856.1"/>
    </source>
</evidence>
<evidence type="ECO:0000256" key="1">
    <source>
        <dbReference type="SAM" id="MobiDB-lite"/>
    </source>
</evidence>
<feature type="region of interest" description="Disordered" evidence="1">
    <location>
        <begin position="44"/>
        <end position="66"/>
    </location>
</feature>
<proteinExistence type="predicted"/>
<organism evidence="2 3">
    <name type="scientific">Hibiscus sabdariffa</name>
    <name type="common">roselle</name>
    <dbReference type="NCBI Taxonomy" id="183260"/>
    <lineage>
        <taxon>Eukaryota</taxon>
        <taxon>Viridiplantae</taxon>
        <taxon>Streptophyta</taxon>
        <taxon>Embryophyta</taxon>
        <taxon>Tracheophyta</taxon>
        <taxon>Spermatophyta</taxon>
        <taxon>Magnoliopsida</taxon>
        <taxon>eudicotyledons</taxon>
        <taxon>Gunneridae</taxon>
        <taxon>Pentapetalae</taxon>
        <taxon>rosids</taxon>
        <taxon>malvids</taxon>
        <taxon>Malvales</taxon>
        <taxon>Malvaceae</taxon>
        <taxon>Malvoideae</taxon>
        <taxon>Hibiscus</taxon>
    </lineage>
</organism>
<keyword evidence="3" id="KW-1185">Reference proteome</keyword>
<accession>A0ABR2C0E8</accession>
<sequence length="127" mass="14760">MPTLKAQGKFYFKVTATKNKFQFHGNKTKHKQAYDRHECRTQILQQKRRSGTTSERNPRQSCSKEQSHFLIQTQNLPWIPRNLQVMESILANILTNLIHGDDIRGFQYLSSSCFQLLSIFACTAIKV</sequence>
<name>A0ABR2C0E8_9ROSI</name>